<dbReference type="GO" id="GO:0007130">
    <property type="term" value="P:synaptonemal complex assembly"/>
    <property type="evidence" value="ECO:0007669"/>
    <property type="project" value="EnsemblMetazoa"/>
</dbReference>
<dbReference type="GO" id="GO:0009792">
    <property type="term" value="P:embryo development ending in birth or egg hatching"/>
    <property type="evidence" value="ECO:0007669"/>
    <property type="project" value="EnsemblMetazoa"/>
</dbReference>
<dbReference type="HOGENOM" id="CLU_1225782_0_0_1"/>
<dbReference type="eggNOG" id="ENOG502T73X">
    <property type="taxonomic scope" value="Eukaryota"/>
</dbReference>
<evidence type="ECO:0000313" key="3">
    <source>
        <dbReference type="Proteomes" id="UP000008281"/>
    </source>
</evidence>
<dbReference type="GO" id="GO:0000801">
    <property type="term" value="C:central element"/>
    <property type="evidence" value="ECO:0007669"/>
    <property type="project" value="EnsemblMetazoa"/>
</dbReference>
<accession>E3LXH3</accession>
<name>E3LXH3_CAERE</name>
<dbReference type="GO" id="GO:0051026">
    <property type="term" value="P:chiasma assembly"/>
    <property type="evidence" value="ECO:0007669"/>
    <property type="project" value="EnsemblMetazoa"/>
</dbReference>
<dbReference type="OMA" id="VTYKERN"/>
<dbReference type="EMBL" id="DS268418">
    <property type="protein sequence ID" value="EFO84986.1"/>
    <property type="molecule type" value="Genomic_DNA"/>
</dbReference>
<evidence type="ECO:0000256" key="1">
    <source>
        <dbReference type="SAM" id="Coils"/>
    </source>
</evidence>
<feature type="coiled-coil region" evidence="1">
    <location>
        <begin position="139"/>
        <end position="173"/>
    </location>
</feature>
<dbReference type="AlphaFoldDB" id="E3LXH3"/>
<protein>
    <submittedName>
        <fullName evidence="2">CRE-SYP-3 protein</fullName>
    </submittedName>
</protein>
<feature type="coiled-coil region" evidence="1">
    <location>
        <begin position="58"/>
        <end position="85"/>
    </location>
</feature>
<gene>
    <name evidence="2" type="primary">Cre-syp-3</name>
    <name evidence="2" type="ORF">CRE_03654</name>
</gene>
<dbReference type="KEGG" id="crq:GCK72_001268"/>
<reference evidence="2" key="1">
    <citation type="submission" date="2007-07" db="EMBL/GenBank/DDBJ databases">
        <title>PCAP assembly of the Caenorhabditis remanei genome.</title>
        <authorList>
            <consortium name="The Caenorhabditis remanei Sequencing Consortium"/>
            <person name="Wilson R.K."/>
        </authorList>
    </citation>
    <scope>NUCLEOTIDE SEQUENCE [LARGE SCALE GENOMIC DNA]</scope>
    <source>
        <strain evidence="2">PB4641</strain>
    </source>
</reference>
<dbReference type="GeneID" id="9801939"/>
<dbReference type="FunCoup" id="E3LXH3">
    <property type="interactions" value="17"/>
</dbReference>
<sequence length="226" mass="25816">MVTADKVFVNQPQSAERFKSFCQQLSEFTQALAGERSTVEKTMKQMETQQLEAELAFNERVAEDKAKFAVQRENLEKELHMLTESNNIQCAQKKVWEEKQEKAFDELAAELERDDLDGAETSFGDHFSTLIDSINSLSYESMNDQFTVLKNNLDELNIEKKQLKLSIADQKSTITEMLPALNPTCGVTYKERNVISTALRNQVSKVRSEYQTSRLQEEALKAKLST</sequence>
<dbReference type="InParanoid" id="E3LXH3"/>
<dbReference type="GO" id="GO:0000800">
    <property type="term" value="C:lateral element"/>
    <property type="evidence" value="ECO:0007669"/>
    <property type="project" value="EnsemblMetazoa"/>
</dbReference>
<dbReference type="OrthoDB" id="5828780at2759"/>
<dbReference type="Proteomes" id="UP000008281">
    <property type="component" value="Unassembled WGS sequence"/>
</dbReference>
<keyword evidence="3" id="KW-1185">Reference proteome</keyword>
<keyword evidence="1" id="KW-0175">Coiled coil</keyword>
<dbReference type="STRING" id="31234.E3LXH3"/>
<evidence type="ECO:0000313" key="2">
    <source>
        <dbReference type="EMBL" id="EFO84986.1"/>
    </source>
</evidence>
<organism evidence="3">
    <name type="scientific">Caenorhabditis remanei</name>
    <name type="common">Caenorhabditis vulgaris</name>
    <dbReference type="NCBI Taxonomy" id="31234"/>
    <lineage>
        <taxon>Eukaryota</taxon>
        <taxon>Metazoa</taxon>
        <taxon>Ecdysozoa</taxon>
        <taxon>Nematoda</taxon>
        <taxon>Chromadorea</taxon>
        <taxon>Rhabditida</taxon>
        <taxon>Rhabditina</taxon>
        <taxon>Rhabditomorpha</taxon>
        <taxon>Rhabditoidea</taxon>
        <taxon>Rhabditidae</taxon>
        <taxon>Peloderinae</taxon>
        <taxon>Caenorhabditis</taxon>
    </lineage>
</organism>
<proteinExistence type="predicted"/>
<dbReference type="CTD" id="9801939"/>
<dbReference type="RefSeq" id="XP_003111486.2">
    <property type="nucleotide sequence ID" value="XM_003111438.2"/>
</dbReference>